<name>A0A084VMA0_ANOSI</name>
<dbReference type="OrthoDB" id="7740032at2759"/>
<feature type="coiled-coil region" evidence="1">
    <location>
        <begin position="64"/>
        <end position="91"/>
    </location>
</feature>
<reference evidence="3 5" key="1">
    <citation type="journal article" date="2014" name="BMC Genomics">
        <title>Genome sequence of Anopheles sinensis provides insight into genetics basis of mosquito competence for malaria parasites.</title>
        <authorList>
            <person name="Zhou D."/>
            <person name="Zhang D."/>
            <person name="Ding G."/>
            <person name="Shi L."/>
            <person name="Hou Q."/>
            <person name="Ye Y."/>
            <person name="Xu Y."/>
            <person name="Zhou H."/>
            <person name="Xiong C."/>
            <person name="Li S."/>
            <person name="Yu J."/>
            <person name="Hong S."/>
            <person name="Yu X."/>
            <person name="Zou P."/>
            <person name="Chen C."/>
            <person name="Chang X."/>
            <person name="Wang W."/>
            <person name="Lv Y."/>
            <person name="Sun Y."/>
            <person name="Ma L."/>
            <person name="Shen B."/>
            <person name="Zhu C."/>
        </authorList>
    </citation>
    <scope>NUCLEOTIDE SEQUENCE [LARGE SCALE GENOMIC DNA]</scope>
</reference>
<evidence type="ECO:0000256" key="1">
    <source>
        <dbReference type="SAM" id="Coils"/>
    </source>
</evidence>
<evidence type="ECO:0000313" key="4">
    <source>
        <dbReference type="EnsemblMetazoa" id="ASIC006420-PA"/>
    </source>
</evidence>
<evidence type="ECO:0000313" key="3">
    <source>
        <dbReference type="EMBL" id="KFB39094.1"/>
    </source>
</evidence>
<organism evidence="3">
    <name type="scientific">Anopheles sinensis</name>
    <name type="common">Mosquito</name>
    <dbReference type="NCBI Taxonomy" id="74873"/>
    <lineage>
        <taxon>Eukaryota</taxon>
        <taxon>Metazoa</taxon>
        <taxon>Ecdysozoa</taxon>
        <taxon>Arthropoda</taxon>
        <taxon>Hexapoda</taxon>
        <taxon>Insecta</taxon>
        <taxon>Pterygota</taxon>
        <taxon>Neoptera</taxon>
        <taxon>Endopterygota</taxon>
        <taxon>Diptera</taxon>
        <taxon>Nematocera</taxon>
        <taxon>Culicoidea</taxon>
        <taxon>Culicidae</taxon>
        <taxon>Anophelinae</taxon>
        <taxon>Anopheles</taxon>
    </lineage>
</organism>
<dbReference type="VEuPathDB" id="VectorBase:ASIC006420"/>
<feature type="region of interest" description="Disordered" evidence="2">
    <location>
        <begin position="27"/>
        <end position="50"/>
    </location>
</feature>
<evidence type="ECO:0000256" key="2">
    <source>
        <dbReference type="SAM" id="MobiDB-lite"/>
    </source>
</evidence>
<gene>
    <name evidence="3" type="ORF">ZHAS_00006420</name>
</gene>
<keyword evidence="1" id="KW-0175">Coiled coil</keyword>
<dbReference type="Proteomes" id="UP000030765">
    <property type="component" value="Unassembled WGS sequence"/>
</dbReference>
<dbReference type="AlphaFoldDB" id="A0A084VMA0"/>
<dbReference type="EnsemblMetazoa" id="ASIC006420-RA">
    <property type="protein sequence ID" value="ASIC006420-PA"/>
    <property type="gene ID" value="ASIC006420"/>
</dbReference>
<proteinExistence type="predicted"/>
<keyword evidence="5" id="KW-1185">Reference proteome</keyword>
<evidence type="ECO:0000313" key="5">
    <source>
        <dbReference type="Proteomes" id="UP000030765"/>
    </source>
</evidence>
<dbReference type="OMA" id="QYFVAMC"/>
<reference evidence="4" key="2">
    <citation type="submission" date="2020-05" db="UniProtKB">
        <authorList>
            <consortium name="EnsemblMetazoa"/>
        </authorList>
    </citation>
    <scope>IDENTIFICATION</scope>
</reference>
<sequence length="265" mass="29965">MRAALTAAGFEVEPTAGPNEVERLYKTMLAGQLPGNSNSGQNGEASKRSDAKEIGAIEKDHKEATSAEMVISELQKEVKELRERIASLEVAVVEKNYLDQIALLVKPFSGDTFVTFQKWLPDLENAFRLLALNDKQKVIAIARLLTGSAEVFLRTIRVSDYTELKANLLKEFSAEFSQEEAIKFLRKRRLQANETVHRYVLDIEEMAMSCSVPEEEVVDIIIEGLGDATVYNSMLYGLRTVNELKQMIHRYERMRFGSSRRTLKT</sequence>
<dbReference type="STRING" id="74873.A0A084VMA0"/>
<feature type="compositionally biased region" description="Polar residues" evidence="2">
    <location>
        <begin position="34"/>
        <end position="44"/>
    </location>
</feature>
<accession>A0A084VMA0</accession>
<dbReference type="EMBL" id="KE524975">
    <property type="protein sequence ID" value="KFB39094.1"/>
    <property type="molecule type" value="Genomic_DNA"/>
</dbReference>
<protein>
    <submittedName>
        <fullName evidence="3 4">Dwil\GK21266-PA-like protein</fullName>
    </submittedName>
</protein>
<dbReference type="EMBL" id="ATLV01014583">
    <property type="status" value="NOT_ANNOTATED_CDS"/>
    <property type="molecule type" value="Genomic_DNA"/>
</dbReference>